<accession>A0AAD4QK01</accession>
<feature type="non-terminal residue" evidence="1">
    <location>
        <position position="199"/>
    </location>
</feature>
<dbReference type="Proteomes" id="UP001203297">
    <property type="component" value="Unassembled WGS sequence"/>
</dbReference>
<organism evidence="1 2">
    <name type="scientific">Multifurca ochricompacta</name>
    <dbReference type="NCBI Taxonomy" id="376703"/>
    <lineage>
        <taxon>Eukaryota</taxon>
        <taxon>Fungi</taxon>
        <taxon>Dikarya</taxon>
        <taxon>Basidiomycota</taxon>
        <taxon>Agaricomycotina</taxon>
        <taxon>Agaricomycetes</taxon>
        <taxon>Russulales</taxon>
        <taxon>Russulaceae</taxon>
        <taxon>Multifurca</taxon>
    </lineage>
</organism>
<dbReference type="EMBL" id="WTXG01000098">
    <property type="protein sequence ID" value="KAI0293309.1"/>
    <property type="molecule type" value="Genomic_DNA"/>
</dbReference>
<protein>
    <submittedName>
        <fullName evidence="1">Uncharacterized protein</fullName>
    </submittedName>
</protein>
<proteinExistence type="predicted"/>
<keyword evidence="2" id="KW-1185">Reference proteome</keyword>
<evidence type="ECO:0000313" key="1">
    <source>
        <dbReference type="EMBL" id="KAI0293309.1"/>
    </source>
</evidence>
<sequence length="199" mass="22341">MQQPFPVLTHLYLSSPESENGITITLPDNFLGGSAPRLWRFTLRGIPFPGLPKLLLSTRDLVFLYLDNIPIGGYISPDLMVNQCLSSLPYLALLNILFQSPTPTPTRPRPPSSIRIVLPALGKFLFRGTSEYFEDLIARIDAPQLIDLRTTFFNQLIFQVPQLSQFISRTEKLDYFNKADVSFDGSTRKVSIGIHSVGL</sequence>
<reference evidence="1" key="1">
    <citation type="journal article" date="2022" name="New Phytol.">
        <title>Evolutionary transition to the ectomycorrhizal habit in the genomes of a hyperdiverse lineage of mushroom-forming fungi.</title>
        <authorList>
            <person name="Looney B."/>
            <person name="Miyauchi S."/>
            <person name="Morin E."/>
            <person name="Drula E."/>
            <person name="Courty P.E."/>
            <person name="Kohler A."/>
            <person name="Kuo A."/>
            <person name="LaButti K."/>
            <person name="Pangilinan J."/>
            <person name="Lipzen A."/>
            <person name="Riley R."/>
            <person name="Andreopoulos W."/>
            <person name="He G."/>
            <person name="Johnson J."/>
            <person name="Nolan M."/>
            <person name="Tritt A."/>
            <person name="Barry K.W."/>
            <person name="Grigoriev I.V."/>
            <person name="Nagy L.G."/>
            <person name="Hibbett D."/>
            <person name="Henrissat B."/>
            <person name="Matheny P.B."/>
            <person name="Labbe J."/>
            <person name="Martin F.M."/>
        </authorList>
    </citation>
    <scope>NUCLEOTIDE SEQUENCE</scope>
    <source>
        <strain evidence="1">BPL690</strain>
    </source>
</reference>
<name>A0AAD4QK01_9AGAM</name>
<dbReference type="AlphaFoldDB" id="A0AAD4QK01"/>
<dbReference type="SUPFAM" id="SSF52047">
    <property type="entry name" value="RNI-like"/>
    <property type="match status" value="1"/>
</dbReference>
<evidence type="ECO:0000313" key="2">
    <source>
        <dbReference type="Proteomes" id="UP001203297"/>
    </source>
</evidence>
<gene>
    <name evidence="1" type="ORF">B0F90DRAFT_1763252</name>
</gene>
<comment type="caution">
    <text evidence="1">The sequence shown here is derived from an EMBL/GenBank/DDBJ whole genome shotgun (WGS) entry which is preliminary data.</text>
</comment>